<dbReference type="GO" id="GO:0017111">
    <property type="term" value="F:ribonucleoside triphosphate phosphatase activity"/>
    <property type="evidence" value="ECO:0007669"/>
    <property type="project" value="TreeGrafter"/>
</dbReference>
<keyword evidence="2" id="KW-0812">Transmembrane</keyword>
<dbReference type="SUPFAM" id="SSF53649">
    <property type="entry name" value="Alkaline phosphatase-like"/>
    <property type="match status" value="1"/>
</dbReference>
<feature type="compositionally biased region" description="Basic and acidic residues" evidence="1">
    <location>
        <begin position="182"/>
        <end position="193"/>
    </location>
</feature>
<dbReference type="Pfam" id="PF01663">
    <property type="entry name" value="Phosphodiest"/>
    <property type="match status" value="1"/>
</dbReference>
<dbReference type="GeneID" id="25318182"/>
<dbReference type="CDD" id="cd16018">
    <property type="entry name" value="Enpp"/>
    <property type="match status" value="1"/>
</dbReference>
<dbReference type="STRING" id="1408163.A0A0F4YPI3"/>
<keyword evidence="4" id="KW-1185">Reference proteome</keyword>
<dbReference type="FunFam" id="3.30.1360.180:FF:000003">
    <property type="entry name" value="Type I phosphodiesterase/nucleotide pyrophosphatase family protein"/>
    <property type="match status" value="1"/>
</dbReference>
<dbReference type="Proteomes" id="UP000053958">
    <property type="component" value="Unassembled WGS sequence"/>
</dbReference>
<name>A0A0F4YPI3_RASE3</name>
<dbReference type="InterPro" id="IPR002591">
    <property type="entry name" value="Phosphodiest/P_Trfase"/>
</dbReference>
<feature type="region of interest" description="Disordered" evidence="1">
    <location>
        <begin position="682"/>
        <end position="746"/>
    </location>
</feature>
<protein>
    <submittedName>
        <fullName evidence="3">Phosphodiesterase I</fullName>
        <ecNumber evidence="3">3.1.4.1</ecNumber>
    </submittedName>
</protein>
<evidence type="ECO:0000313" key="3">
    <source>
        <dbReference type="EMBL" id="KKA20144.1"/>
    </source>
</evidence>
<accession>A0A0F4YPI3</accession>
<evidence type="ECO:0000256" key="2">
    <source>
        <dbReference type="SAM" id="Phobius"/>
    </source>
</evidence>
<comment type="caution">
    <text evidence="3">The sequence shown here is derived from an EMBL/GenBank/DDBJ whole genome shotgun (WGS) entry which is preliminary data.</text>
</comment>
<keyword evidence="2" id="KW-1133">Transmembrane helix</keyword>
<feature type="transmembrane region" description="Helical" evidence="2">
    <location>
        <begin position="242"/>
        <end position="261"/>
    </location>
</feature>
<proteinExistence type="predicted"/>
<dbReference type="GO" id="GO:0047429">
    <property type="term" value="F:nucleoside triphosphate diphosphatase activity"/>
    <property type="evidence" value="ECO:0007669"/>
    <property type="project" value="TreeGrafter"/>
</dbReference>
<sequence length="772" mass="86571">MHCTRMGETWYIIERGSCMRSYGKIQRSAWQGWRIHNTSVTYRKIAMTRISSSPEYSVPIPASEPPSSQPFAATRKRIAAMSSRQEPSSPSLLSPAAYDEDVASLRSLSEQDSDSEDDELLRRSRSTLELAEHDRSVLEEEEETEKLLVRTGPAVGLRRIFSPTSGTVRIGKRERRKQRRRSEREKGRGKPYQEGDLMFEMEEGFRGDDSTQSSTRASSLELDRLALDGWGYKSKWAICTRYTLIFSAIVVLFLIIVLGAYKASGDFRSSRVQKPLLSNGTALFAPTTILISLDGFRADFLNRGLTPTLNSLIAEGVSPRYMLPSFPSVTFPNHFTLVTGLYPESHGIVGNSFWDPTFQEEFVVEPHVVSQPKWWKAEPVWVTAEKQGVRTAIHMWPGSEAHIGGIDPSFYDKFNGSETLSRKVDRILQFLDLPGEESDFEDEKKRPQLIAAYVPDVDAAGHKYGPNSTEIRSTIASADDMLASLLDGLQARNLTDIVNIVVVSDHGMATTSTRRLVQLEDLVDLDLVEHIDGWPLRGLRPKRPEDLQILQSQLAERAKNFSDGIEVYTRQTMPERYHFSKSERIAPLWVIPKTGWAVVERPEFDAKEALKTGRVYTPRGIHGYDNEHPLMRAIFIARGPAFPHQPNSRLEVFQNIEVYNIICDSIGVKPLPSNGTLRLPLQPVGLHDNEDAPVLDSPADPPTSGVGPERPGPITPDPSSTMPQSPGSSDNSPEDADAKPTSWWSQAKETWESFKEWVSELIQAKKDNRPPS</sequence>
<gene>
    <name evidence="3" type="ORF">T310_5844</name>
</gene>
<dbReference type="GO" id="GO:0004528">
    <property type="term" value="F:phosphodiesterase I activity"/>
    <property type="evidence" value="ECO:0007669"/>
    <property type="project" value="UniProtKB-EC"/>
</dbReference>
<organism evidence="3 4">
    <name type="scientific">Rasamsonia emersonii (strain ATCC 16479 / CBS 393.64 / IMI 116815)</name>
    <dbReference type="NCBI Taxonomy" id="1408163"/>
    <lineage>
        <taxon>Eukaryota</taxon>
        <taxon>Fungi</taxon>
        <taxon>Dikarya</taxon>
        <taxon>Ascomycota</taxon>
        <taxon>Pezizomycotina</taxon>
        <taxon>Eurotiomycetes</taxon>
        <taxon>Eurotiomycetidae</taxon>
        <taxon>Eurotiales</taxon>
        <taxon>Trichocomaceae</taxon>
        <taxon>Rasamsonia</taxon>
    </lineage>
</organism>
<dbReference type="InterPro" id="IPR017850">
    <property type="entry name" value="Alkaline_phosphatase_core_sf"/>
</dbReference>
<dbReference type="EC" id="3.1.4.1" evidence="3"/>
<evidence type="ECO:0000313" key="4">
    <source>
        <dbReference type="Proteomes" id="UP000053958"/>
    </source>
</evidence>
<feature type="compositionally biased region" description="Basic residues" evidence="1">
    <location>
        <begin position="170"/>
        <end position="181"/>
    </location>
</feature>
<feature type="compositionally biased region" description="Polar residues" evidence="1">
    <location>
        <begin position="717"/>
        <end position="731"/>
    </location>
</feature>
<feature type="region of interest" description="Disordered" evidence="1">
    <location>
        <begin position="168"/>
        <end position="193"/>
    </location>
</feature>
<dbReference type="AlphaFoldDB" id="A0A0F4YPI3"/>
<dbReference type="RefSeq" id="XP_013326756.1">
    <property type="nucleotide sequence ID" value="XM_013471302.1"/>
</dbReference>
<dbReference type="OrthoDB" id="415411at2759"/>
<keyword evidence="3" id="KW-0378">Hydrolase</keyword>
<evidence type="ECO:0000256" key="1">
    <source>
        <dbReference type="SAM" id="MobiDB-lite"/>
    </source>
</evidence>
<dbReference type="PANTHER" id="PTHR10151">
    <property type="entry name" value="ECTONUCLEOTIDE PYROPHOSPHATASE/PHOSPHODIESTERASE"/>
    <property type="match status" value="1"/>
</dbReference>
<dbReference type="EMBL" id="LASV01000285">
    <property type="protein sequence ID" value="KKA20144.1"/>
    <property type="molecule type" value="Genomic_DNA"/>
</dbReference>
<reference evidence="3 4" key="1">
    <citation type="submission" date="2015-04" db="EMBL/GenBank/DDBJ databases">
        <authorList>
            <person name="Heijne W.H."/>
            <person name="Fedorova N.D."/>
            <person name="Nierman W.C."/>
            <person name="Vollebregt A.W."/>
            <person name="Zhao Z."/>
            <person name="Wu L."/>
            <person name="Kumar M."/>
            <person name="Stam H."/>
            <person name="van den Berg M.A."/>
            <person name="Pel H.J."/>
        </authorList>
    </citation>
    <scope>NUCLEOTIDE SEQUENCE [LARGE SCALE GENOMIC DNA]</scope>
    <source>
        <strain evidence="3 4">CBS 393.64</strain>
    </source>
</reference>
<keyword evidence="2" id="KW-0472">Membrane</keyword>
<dbReference type="PANTHER" id="PTHR10151:SF120">
    <property type="entry name" value="BIS(5'-ADENOSYL)-TRIPHOSPHATASE"/>
    <property type="match status" value="1"/>
</dbReference>
<dbReference type="Gene3D" id="3.30.1360.180">
    <property type="match status" value="1"/>
</dbReference>
<dbReference type="Gene3D" id="3.40.720.10">
    <property type="entry name" value="Alkaline Phosphatase, subunit A"/>
    <property type="match status" value="1"/>
</dbReference>
<dbReference type="GO" id="GO:0009141">
    <property type="term" value="P:nucleoside triphosphate metabolic process"/>
    <property type="evidence" value="ECO:0007669"/>
    <property type="project" value="TreeGrafter"/>
</dbReference>